<accession>A0A1I0SSY9</accession>
<evidence type="ECO:0000256" key="1">
    <source>
        <dbReference type="SAM" id="MobiDB-lite"/>
    </source>
</evidence>
<dbReference type="Proteomes" id="UP000182312">
    <property type="component" value="Unassembled WGS sequence"/>
</dbReference>
<evidence type="ECO:0000313" key="3">
    <source>
        <dbReference type="Proteomes" id="UP000182312"/>
    </source>
</evidence>
<evidence type="ECO:0008006" key="4">
    <source>
        <dbReference type="Google" id="ProtNLM"/>
    </source>
</evidence>
<organism evidence="2 3">
    <name type="scientific">Paracoccus halophilus</name>
    <dbReference type="NCBI Taxonomy" id="376733"/>
    <lineage>
        <taxon>Bacteria</taxon>
        <taxon>Pseudomonadati</taxon>
        <taxon>Pseudomonadota</taxon>
        <taxon>Alphaproteobacteria</taxon>
        <taxon>Rhodobacterales</taxon>
        <taxon>Paracoccaceae</taxon>
        <taxon>Paracoccus</taxon>
    </lineage>
</organism>
<protein>
    <recommendedName>
        <fullName evidence="4">Flagellar basal body-associated protein FliL</fullName>
    </recommendedName>
</protein>
<name>A0A1I0SSY9_9RHOB</name>
<dbReference type="RefSeq" id="WP_231564659.1">
    <property type="nucleotide sequence ID" value="NZ_FOJO01000002.1"/>
</dbReference>
<dbReference type="AlphaFoldDB" id="A0A1I0SSY9"/>
<gene>
    <name evidence="2" type="ORF">SAMN04487972_102337</name>
</gene>
<dbReference type="EMBL" id="FOJO01000002">
    <property type="protein sequence ID" value="SFA42640.1"/>
    <property type="molecule type" value="Genomic_DNA"/>
</dbReference>
<reference evidence="2 3" key="1">
    <citation type="submission" date="2016-10" db="EMBL/GenBank/DDBJ databases">
        <authorList>
            <person name="de Groot N.N."/>
        </authorList>
    </citation>
    <scope>NUCLEOTIDE SEQUENCE [LARGE SCALE GENOMIC DNA]</scope>
    <source>
        <strain evidence="2 3">CGMCC 1.6117</strain>
    </source>
</reference>
<proteinExistence type="predicted"/>
<feature type="region of interest" description="Disordered" evidence="1">
    <location>
        <begin position="31"/>
        <end position="73"/>
    </location>
</feature>
<sequence length="180" mass="19205">MIKKALMLFLPLLGFVGGAIGGDLLQTNRTDGKTLAAGPQDAAPERGTDQADEDVVSADGRPAEAENSPPDSTDLDWFRFPNQFFVPIIRNGSPTAVMILTLSIEIPVAARPEIEAQEYRLRDALLGALMVAANTGAFDGNFTSEASQRNLRASLLAAGQKASGPDVLRVLIEDIGRQEQ</sequence>
<evidence type="ECO:0000313" key="2">
    <source>
        <dbReference type="EMBL" id="SFA42640.1"/>
    </source>
</evidence>